<dbReference type="Proteomes" id="UP000314294">
    <property type="component" value="Unassembled WGS sequence"/>
</dbReference>
<comment type="caution">
    <text evidence="2">The sequence shown here is derived from an EMBL/GenBank/DDBJ whole genome shotgun (WGS) entry which is preliminary data.</text>
</comment>
<evidence type="ECO:0000313" key="2">
    <source>
        <dbReference type="EMBL" id="TNN51262.1"/>
    </source>
</evidence>
<accession>A0A4Z2GF20</accession>
<dbReference type="EMBL" id="SRLO01000588">
    <property type="protein sequence ID" value="TNN51262.1"/>
    <property type="molecule type" value="Genomic_DNA"/>
</dbReference>
<feature type="compositionally biased region" description="Basic and acidic residues" evidence="1">
    <location>
        <begin position="29"/>
        <end position="39"/>
    </location>
</feature>
<proteinExistence type="predicted"/>
<organism evidence="2 3">
    <name type="scientific">Liparis tanakae</name>
    <name type="common">Tanaka's snailfish</name>
    <dbReference type="NCBI Taxonomy" id="230148"/>
    <lineage>
        <taxon>Eukaryota</taxon>
        <taxon>Metazoa</taxon>
        <taxon>Chordata</taxon>
        <taxon>Craniata</taxon>
        <taxon>Vertebrata</taxon>
        <taxon>Euteleostomi</taxon>
        <taxon>Actinopterygii</taxon>
        <taxon>Neopterygii</taxon>
        <taxon>Teleostei</taxon>
        <taxon>Neoteleostei</taxon>
        <taxon>Acanthomorphata</taxon>
        <taxon>Eupercaria</taxon>
        <taxon>Perciformes</taxon>
        <taxon>Cottioidei</taxon>
        <taxon>Cottales</taxon>
        <taxon>Liparidae</taxon>
        <taxon>Liparis</taxon>
    </lineage>
</organism>
<feature type="region of interest" description="Disordered" evidence="1">
    <location>
        <begin position="1"/>
        <end position="126"/>
    </location>
</feature>
<dbReference type="AlphaFoldDB" id="A0A4Z2GF20"/>
<evidence type="ECO:0000313" key="3">
    <source>
        <dbReference type="Proteomes" id="UP000314294"/>
    </source>
</evidence>
<gene>
    <name evidence="2" type="ORF">EYF80_038523</name>
</gene>
<feature type="compositionally biased region" description="Basic and acidic residues" evidence="1">
    <location>
        <begin position="117"/>
        <end position="126"/>
    </location>
</feature>
<sequence>MGVRADVQLDDSFRLGALQPEGRTGSKTRTGEIHGKEMWTFEVAGLVPKGRQETRGRRNGGGREGLHHHRPGHSWPRTYSRLNKEDRRISAAPRLSTGPAEEEEEEEEEATGSPVYGEDKPTNVHN</sequence>
<protein>
    <submittedName>
        <fullName evidence="2">Uncharacterized protein</fullName>
    </submittedName>
</protein>
<feature type="compositionally biased region" description="Acidic residues" evidence="1">
    <location>
        <begin position="100"/>
        <end position="110"/>
    </location>
</feature>
<keyword evidence="3" id="KW-1185">Reference proteome</keyword>
<evidence type="ECO:0000256" key="1">
    <source>
        <dbReference type="SAM" id="MobiDB-lite"/>
    </source>
</evidence>
<name>A0A4Z2GF20_9TELE</name>
<reference evidence="2 3" key="1">
    <citation type="submission" date="2019-03" db="EMBL/GenBank/DDBJ databases">
        <title>First draft genome of Liparis tanakae, snailfish: a comprehensive survey of snailfish specific genes.</title>
        <authorList>
            <person name="Kim W."/>
            <person name="Song I."/>
            <person name="Jeong J.-H."/>
            <person name="Kim D."/>
            <person name="Kim S."/>
            <person name="Ryu S."/>
            <person name="Song J.Y."/>
            <person name="Lee S.K."/>
        </authorList>
    </citation>
    <scope>NUCLEOTIDE SEQUENCE [LARGE SCALE GENOMIC DNA]</scope>
    <source>
        <tissue evidence="2">Muscle</tissue>
    </source>
</reference>